<evidence type="ECO:0000256" key="1">
    <source>
        <dbReference type="ARBA" id="ARBA00005854"/>
    </source>
</evidence>
<dbReference type="InterPro" id="IPR050418">
    <property type="entry name" value="D-iso_2-hydroxyacid_DH_PdxB"/>
</dbReference>
<feature type="domain" description="D-isomer specific 2-hydroxyacid dehydrogenase NAD-binding" evidence="4">
    <location>
        <begin position="105"/>
        <end position="237"/>
    </location>
</feature>
<protein>
    <submittedName>
        <fullName evidence="5">Erythronate-4-phosphate dehydrogenase</fullName>
        <ecNumber evidence="5">1.1.1.290</ecNumber>
    </submittedName>
</protein>
<accession>A0A060RE38</accession>
<dbReference type="KEGG" id="rbc:BN938_2257"/>
<reference evidence="5 6" key="1">
    <citation type="journal article" date="2015" name="Genome Announc.">
        <title>Complete Genome Sequence of the Novel Leech Symbiont Mucinivorans hirudinis M3T.</title>
        <authorList>
            <person name="Nelson M.C."/>
            <person name="Bomar L."/>
            <person name="Graf J."/>
        </authorList>
    </citation>
    <scope>NUCLEOTIDE SEQUENCE [LARGE SCALE GENOMIC DNA]</scope>
    <source>
        <strain evidence="6">M3</strain>
    </source>
</reference>
<comment type="similarity">
    <text evidence="1">Belongs to the D-isomer specific 2-hydroxyacid dehydrogenase family.</text>
</comment>
<dbReference type="GO" id="GO:0051287">
    <property type="term" value="F:NAD binding"/>
    <property type="evidence" value="ECO:0007669"/>
    <property type="project" value="InterPro"/>
</dbReference>
<dbReference type="EMBL" id="HG934468">
    <property type="protein sequence ID" value="CDN32329.1"/>
    <property type="molecule type" value="Genomic_DNA"/>
</dbReference>
<evidence type="ECO:0000256" key="2">
    <source>
        <dbReference type="ARBA" id="ARBA00023002"/>
    </source>
</evidence>
<keyword evidence="6" id="KW-1185">Reference proteome</keyword>
<evidence type="ECO:0000256" key="3">
    <source>
        <dbReference type="ARBA" id="ARBA00023027"/>
    </source>
</evidence>
<keyword evidence="2 5" id="KW-0560">Oxidoreductase</keyword>
<dbReference type="InterPro" id="IPR029752">
    <property type="entry name" value="D-isomer_DH_CS1"/>
</dbReference>
<dbReference type="EC" id="1.1.1.290" evidence="5"/>
<sequence>MQIAIDPYIPFVRGLFEKYGAKVVYGDNINGCDAVIIRTRTRCDSAFLKNHSPKIIATATIGYDHIDVEYCHRHGIELVTAAGCNARAVAQWVFAALIALNVDNPPEHTLGIVGVGNVGSVVARIARSVGFRTLLCDPPRAAHENGFVTLDFLLENSTIVTLHTPLNTTTRGMADEIFFKKISREAIFLNSSRGEVVNERALLDSGLKKIALDVWCNEPKIDRELLERVNIATPHIAGYSQQGKAMGSAIVVRAVAASLGIDELLNWYPPEVEPTMINESLTWQQMRQTMCANYSILADDCALRKAPLQFENLRSNYHYRKEFF</sequence>
<dbReference type="STRING" id="1433126.BN938_2257"/>
<dbReference type="PANTHER" id="PTHR43761:SF1">
    <property type="entry name" value="D-ISOMER SPECIFIC 2-HYDROXYACID DEHYDROGENASE CATALYTIC DOMAIN-CONTAINING PROTEIN-RELATED"/>
    <property type="match status" value="1"/>
</dbReference>
<dbReference type="AlphaFoldDB" id="A0A060RE38"/>
<organism evidence="5 6">
    <name type="scientific">Mucinivorans hirudinis</name>
    <dbReference type="NCBI Taxonomy" id="1433126"/>
    <lineage>
        <taxon>Bacteria</taxon>
        <taxon>Pseudomonadati</taxon>
        <taxon>Bacteroidota</taxon>
        <taxon>Bacteroidia</taxon>
        <taxon>Bacteroidales</taxon>
        <taxon>Rikenellaceae</taxon>
        <taxon>Mucinivorans</taxon>
    </lineage>
</organism>
<dbReference type="InterPro" id="IPR038251">
    <property type="entry name" value="PdxB_dimer_sf"/>
</dbReference>
<dbReference type="GO" id="GO:0033711">
    <property type="term" value="F:4-phosphoerythronate dehydrogenase activity"/>
    <property type="evidence" value="ECO:0007669"/>
    <property type="project" value="UniProtKB-EC"/>
</dbReference>
<dbReference type="InterPro" id="IPR036291">
    <property type="entry name" value="NAD(P)-bd_dom_sf"/>
</dbReference>
<dbReference type="HOGENOM" id="CLU_019796_4_0_10"/>
<proteinExistence type="inferred from homology"/>
<dbReference type="Gene3D" id="3.30.1370.170">
    <property type="match status" value="1"/>
</dbReference>
<name>A0A060RE38_9BACT</name>
<evidence type="ECO:0000313" key="6">
    <source>
        <dbReference type="Proteomes" id="UP000027616"/>
    </source>
</evidence>
<dbReference type="PANTHER" id="PTHR43761">
    <property type="entry name" value="D-ISOMER SPECIFIC 2-HYDROXYACID DEHYDROGENASE FAMILY PROTEIN (AFU_ORTHOLOGUE AFUA_1G13630)"/>
    <property type="match status" value="1"/>
</dbReference>
<dbReference type="OrthoDB" id="1522997at2"/>
<dbReference type="PATRIC" id="fig|1433126.3.peg.2230"/>
<dbReference type="SUPFAM" id="SSF51735">
    <property type="entry name" value="NAD(P)-binding Rossmann-fold domains"/>
    <property type="match status" value="1"/>
</dbReference>
<evidence type="ECO:0000313" key="5">
    <source>
        <dbReference type="EMBL" id="CDN32329.1"/>
    </source>
</evidence>
<gene>
    <name evidence="5" type="ORF">BN938_2257</name>
</gene>
<dbReference type="eggNOG" id="COG1052">
    <property type="taxonomic scope" value="Bacteria"/>
</dbReference>
<dbReference type="Gene3D" id="3.40.50.720">
    <property type="entry name" value="NAD(P)-binding Rossmann-like Domain"/>
    <property type="match status" value="2"/>
</dbReference>
<dbReference type="SUPFAM" id="SSF52283">
    <property type="entry name" value="Formate/glycerate dehydrogenase catalytic domain-like"/>
    <property type="match status" value="1"/>
</dbReference>
<evidence type="ECO:0000259" key="4">
    <source>
        <dbReference type="Pfam" id="PF02826"/>
    </source>
</evidence>
<dbReference type="InterPro" id="IPR006140">
    <property type="entry name" value="D-isomer_DH_NAD-bd"/>
</dbReference>
<dbReference type="Pfam" id="PF02826">
    <property type="entry name" value="2-Hacid_dh_C"/>
    <property type="match status" value="1"/>
</dbReference>
<keyword evidence="3" id="KW-0520">NAD</keyword>
<dbReference type="PROSITE" id="PS00065">
    <property type="entry name" value="D_2_HYDROXYACID_DH_1"/>
    <property type="match status" value="1"/>
</dbReference>
<dbReference type="Proteomes" id="UP000027616">
    <property type="component" value="Chromosome I"/>
</dbReference>